<comment type="caution">
    <text evidence="1">The sequence shown here is derived from an EMBL/GenBank/DDBJ whole genome shotgun (WGS) entry which is preliminary data.</text>
</comment>
<sequence>MVEVSTSKQIEGILNCLNALHGEARDLDAPELARLIGIAALAAEDQLIRHIHKKEVVRALSSQHEGAPHYPVVVHRGDEHRSSETFTALPALQVVDGGRR</sequence>
<evidence type="ECO:0000313" key="1">
    <source>
        <dbReference type="EMBL" id="TCS63679.1"/>
    </source>
</evidence>
<evidence type="ECO:0000313" key="2">
    <source>
        <dbReference type="Proteomes" id="UP000295304"/>
    </source>
</evidence>
<protein>
    <submittedName>
        <fullName evidence="1">Uncharacterized protein</fullName>
    </submittedName>
</protein>
<organism evidence="1 2">
    <name type="scientific">Varunaivibrio sulfuroxidans</name>
    <dbReference type="NCBI Taxonomy" id="1773489"/>
    <lineage>
        <taxon>Bacteria</taxon>
        <taxon>Pseudomonadati</taxon>
        <taxon>Pseudomonadota</taxon>
        <taxon>Alphaproteobacteria</taxon>
        <taxon>Rhodospirillales</taxon>
        <taxon>Magnetovibrionaceae</taxon>
        <taxon>Varunaivibrio</taxon>
    </lineage>
</organism>
<proteinExistence type="predicted"/>
<dbReference type="EMBL" id="SLZW01000003">
    <property type="protein sequence ID" value="TCS63679.1"/>
    <property type="molecule type" value="Genomic_DNA"/>
</dbReference>
<gene>
    <name evidence="1" type="ORF">EDD55_103303</name>
</gene>
<reference evidence="1 2" key="1">
    <citation type="submission" date="2019-03" db="EMBL/GenBank/DDBJ databases">
        <title>Genomic Encyclopedia of Type Strains, Phase IV (KMG-IV): sequencing the most valuable type-strain genomes for metagenomic binning, comparative biology and taxonomic classification.</title>
        <authorList>
            <person name="Goeker M."/>
        </authorList>
    </citation>
    <scope>NUCLEOTIDE SEQUENCE [LARGE SCALE GENOMIC DNA]</scope>
    <source>
        <strain evidence="1 2">DSM 101688</strain>
    </source>
</reference>
<name>A0A4R3JCA3_9PROT</name>
<keyword evidence="2" id="KW-1185">Reference proteome</keyword>
<dbReference type="Proteomes" id="UP000295304">
    <property type="component" value="Unassembled WGS sequence"/>
</dbReference>
<accession>A0A4R3JCA3</accession>
<dbReference type="AlphaFoldDB" id="A0A4R3JCA3"/>